<gene>
    <name evidence="1" type="ORF">UY3_09517</name>
</gene>
<dbReference type="AlphaFoldDB" id="M7BMY3"/>
<name>M7BMY3_CHEMY</name>
<protein>
    <submittedName>
        <fullName evidence="1">Uncharacterized protein</fullName>
    </submittedName>
</protein>
<evidence type="ECO:0000313" key="2">
    <source>
        <dbReference type="Proteomes" id="UP000031443"/>
    </source>
</evidence>
<proteinExistence type="predicted"/>
<reference evidence="2" key="1">
    <citation type="journal article" date="2013" name="Nat. Genet.">
        <title>The draft genomes of soft-shell turtle and green sea turtle yield insights into the development and evolution of the turtle-specific body plan.</title>
        <authorList>
            <person name="Wang Z."/>
            <person name="Pascual-Anaya J."/>
            <person name="Zadissa A."/>
            <person name="Li W."/>
            <person name="Niimura Y."/>
            <person name="Huang Z."/>
            <person name="Li C."/>
            <person name="White S."/>
            <person name="Xiong Z."/>
            <person name="Fang D."/>
            <person name="Wang B."/>
            <person name="Ming Y."/>
            <person name="Chen Y."/>
            <person name="Zheng Y."/>
            <person name="Kuraku S."/>
            <person name="Pignatelli M."/>
            <person name="Herrero J."/>
            <person name="Beal K."/>
            <person name="Nozawa M."/>
            <person name="Li Q."/>
            <person name="Wang J."/>
            <person name="Zhang H."/>
            <person name="Yu L."/>
            <person name="Shigenobu S."/>
            <person name="Wang J."/>
            <person name="Liu J."/>
            <person name="Flicek P."/>
            <person name="Searle S."/>
            <person name="Wang J."/>
            <person name="Kuratani S."/>
            <person name="Yin Y."/>
            <person name="Aken B."/>
            <person name="Zhang G."/>
            <person name="Irie N."/>
        </authorList>
    </citation>
    <scope>NUCLEOTIDE SEQUENCE [LARGE SCALE GENOMIC DNA]</scope>
</reference>
<sequence length="135" mass="14287">MPKDVNIVHTQGIPFWAGFNHKLATKKSSHTAVAYAPNVDAKPVEMTTVYTTMLKCTETSTAACRSDNGSAAVCVAQNHKLATKKSSHIAVAYAPNMDAKPAEMTTVYTTMLKCTETSTAACRSDNGSAAVCVAQ</sequence>
<dbReference type="Proteomes" id="UP000031443">
    <property type="component" value="Unassembled WGS sequence"/>
</dbReference>
<dbReference type="EMBL" id="KB536463">
    <property type="protein sequence ID" value="EMP33358.1"/>
    <property type="molecule type" value="Genomic_DNA"/>
</dbReference>
<keyword evidence="2" id="KW-1185">Reference proteome</keyword>
<accession>M7BMY3</accession>
<evidence type="ECO:0000313" key="1">
    <source>
        <dbReference type="EMBL" id="EMP33358.1"/>
    </source>
</evidence>
<organism evidence="1 2">
    <name type="scientific">Chelonia mydas</name>
    <name type="common">Green sea-turtle</name>
    <name type="synonym">Chelonia agassizi</name>
    <dbReference type="NCBI Taxonomy" id="8469"/>
    <lineage>
        <taxon>Eukaryota</taxon>
        <taxon>Metazoa</taxon>
        <taxon>Chordata</taxon>
        <taxon>Craniata</taxon>
        <taxon>Vertebrata</taxon>
        <taxon>Euteleostomi</taxon>
        <taxon>Archelosauria</taxon>
        <taxon>Testudinata</taxon>
        <taxon>Testudines</taxon>
        <taxon>Cryptodira</taxon>
        <taxon>Durocryptodira</taxon>
        <taxon>Americhelydia</taxon>
        <taxon>Chelonioidea</taxon>
        <taxon>Cheloniidae</taxon>
        <taxon>Chelonia</taxon>
    </lineage>
</organism>